<keyword evidence="4" id="KW-1185">Reference proteome</keyword>
<reference evidence="3" key="1">
    <citation type="submission" date="2022-10" db="EMBL/GenBank/DDBJ databases">
        <authorList>
            <person name="Yue Y."/>
        </authorList>
    </citation>
    <scope>NUCLEOTIDE SEQUENCE</scope>
    <source>
        <strain evidence="3">Z654</strain>
    </source>
</reference>
<dbReference type="Gene3D" id="3.10.490.10">
    <property type="entry name" value="Gamma-glutamyl cyclotransferase-like"/>
    <property type="match status" value="1"/>
</dbReference>
<dbReference type="EC" id="4.3.2.7" evidence="1"/>
<evidence type="ECO:0000256" key="2">
    <source>
        <dbReference type="ARBA" id="ARBA00023239"/>
    </source>
</evidence>
<dbReference type="GO" id="GO:0006751">
    <property type="term" value="P:glutathione catabolic process"/>
    <property type="evidence" value="ECO:0007669"/>
    <property type="project" value="InterPro"/>
</dbReference>
<dbReference type="GO" id="GO:0061928">
    <property type="term" value="F:glutathione specific gamma-glutamylcyclotransferase activity"/>
    <property type="evidence" value="ECO:0007669"/>
    <property type="project" value="UniProtKB-EC"/>
</dbReference>
<evidence type="ECO:0000313" key="3">
    <source>
        <dbReference type="EMBL" id="MCV6823678.1"/>
    </source>
</evidence>
<dbReference type="RefSeq" id="WP_263952515.1">
    <property type="nucleotide sequence ID" value="NZ_JAOYFC010000001.1"/>
</dbReference>
<keyword evidence="2" id="KW-0456">Lyase</keyword>
<organism evidence="3 4">
    <name type="scientific">Halocynthiibacter halioticoli</name>
    <dbReference type="NCBI Taxonomy" id="2986804"/>
    <lineage>
        <taxon>Bacteria</taxon>
        <taxon>Pseudomonadati</taxon>
        <taxon>Pseudomonadota</taxon>
        <taxon>Alphaproteobacteria</taxon>
        <taxon>Rhodobacterales</taxon>
        <taxon>Paracoccaceae</taxon>
        <taxon>Halocynthiibacter</taxon>
    </lineage>
</organism>
<evidence type="ECO:0000313" key="4">
    <source>
        <dbReference type="Proteomes" id="UP001208041"/>
    </source>
</evidence>
<dbReference type="EMBL" id="JAOYFC010000001">
    <property type="protein sequence ID" value="MCV6823678.1"/>
    <property type="molecule type" value="Genomic_DNA"/>
</dbReference>
<dbReference type="InterPro" id="IPR006840">
    <property type="entry name" value="ChaC"/>
</dbReference>
<dbReference type="PANTHER" id="PTHR12192:SF2">
    <property type="entry name" value="GLUTATHIONE-SPECIFIC GAMMA-GLUTAMYLCYCLOTRANSFERASE 2"/>
    <property type="match status" value="1"/>
</dbReference>
<comment type="caution">
    <text evidence="3">The sequence shown here is derived from an EMBL/GenBank/DDBJ whole genome shotgun (WGS) entry which is preliminary data.</text>
</comment>
<dbReference type="CDD" id="cd06661">
    <property type="entry name" value="GGCT_like"/>
    <property type="match status" value="1"/>
</dbReference>
<dbReference type="PANTHER" id="PTHR12192">
    <property type="entry name" value="CATION TRANSPORT PROTEIN CHAC-RELATED"/>
    <property type="match status" value="1"/>
</dbReference>
<dbReference type="AlphaFoldDB" id="A0AAE3LQL8"/>
<dbReference type="Pfam" id="PF04752">
    <property type="entry name" value="ChaC"/>
    <property type="match status" value="1"/>
</dbReference>
<dbReference type="Proteomes" id="UP001208041">
    <property type="component" value="Unassembled WGS sequence"/>
</dbReference>
<proteinExistence type="predicted"/>
<accession>A0AAE3LQL8</accession>
<gene>
    <name evidence="3" type="ORF">OH136_03840</name>
</gene>
<dbReference type="SUPFAM" id="SSF110857">
    <property type="entry name" value="Gamma-glutamyl cyclotransferase-like"/>
    <property type="match status" value="1"/>
</dbReference>
<dbReference type="GO" id="GO:0005737">
    <property type="term" value="C:cytoplasm"/>
    <property type="evidence" value="ECO:0007669"/>
    <property type="project" value="TreeGrafter"/>
</dbReference>
<evidence type="ECO:0000256" key="1">
    <source>
        <dbReference type="ARBA" id="ARBA00012344"/>
    </source>
</evidence>
<sequence>MTDTPLWVFGYGSLIWRPGFEFRSKQIARLSGYRRSFCMRSIHYRGTAEQPGLVLALDREEGAHCDGIGFEIAPEQADQTLEYLRERELISYAYNEATLPLDLEDGRQVMAVTFVMNPEHDQYCGRLSLEEQAEIIARAEGTFGPNVDYLENTTSHLRELGIEDPELIRLREYTRKILS</sequence>
<dbReference type="InterPro" id="IPR013024">
    <property type="entry name" value="GGCT-like"/>
</dbReference>
<dbReference type="InterPro" id="IPR036568">
    <property type="entry name" value="GGCT-like_sf"/>
</dbReference>
<name>A0AAE3LQL8_9RHOB</name>
<protein>
    <recommendedName>
        <fullName evidence="1">glutathione-specific gamma-glutamylcyclotransferase</fullName>
        <ecNumber evidence="1">4.3.2.7</ecNumber>
    </recommendedName>
</protein>